<evidence type="ECO:0000313" key="4">
    <source>
        <dbReference type="Proteomes" id="UP001651050"/>
    </source>
</evidence>
<comment type="caution">
    <text evidence="3">The sequence shown here is derived from an EMBL/GenBank/DDBJ whole genome shotgun (WGS) entry which is preliminary data.</text>
</comment>
<accession>A0ABT0J7B6</accession>
<proteinExistence type="predicted"/>
<name>A0ABT0J7B6_9MICO</name>
<sequence>MTAPTLDDYARHSGYSDPGPHRDLLRAVAPTPAAAGAAACATIVHYRAGDPTIGDEQRGDIDQRWLATILGTAVARRPGPLDAPRDLPEQVAGCCRDHTLFSLGVLREHGVPARSRIGFAGYFEPPFFHDHVVVEHWDAAEERWVRWDPELTPDDSWGFDVRDMPTGPASPFPTAAEVWRSIRAGDVDPASYGVSPELPELGGKDFVRGYVMLEVAHRMRDEVLLWDVWGALPDHPGLVALAAGSPPGHVPLVPLSDDAWDALADALAALLVAADAGDGGAEAALAERYAAGLGPRGTVATLSPTGRVGITDLRGRSTRWAGATA</sequence>
<gene>
    <name evidence="3" type="ORF">M1843_16660</name>
</gene>
<evidence type="ECO:0000259" key="2">
    <source>
        <dbReference type="Pfam" id="PF01841"/>
    </source>
</evidence>
<feature type="region of interest" description="Disordered" evidence="1">
    <location>
        <begin position="1"/>
        <end position="20"/>
    </location>
</feature>
<dbReference type="Proteomes" id="UP001651050">
    <property type="component" value="Unassembled WGS sequence"/>
</dbReference>
<dbReference type="EMBL" id="JALQCY010000005">
    <property type="protein sequence ID" value="MCK9795380.1"/>
    <property type="molecule type" value="Genomic_DNA"/>
</dbReference>
<reference evidence="3 4" key="1">
    <citation type="submission" date="2022-02" db="EMBL/GenBank/DDBJ databases">
        <title>The car tank lid bacteriome: a reservoir of bacteria with potential in bioremediation of fuel.</title>
        <authorList>
            <person name="Vidal-Verdu A."/>
            <person name="Gomez-Martinez D."/>
            <person name="Latorre-Perez A."/>
            <person name="Pereto J."/>
            <person name="Porcar M."/>
        </authorList>
    </citation>
    <scope>NUCLEOTIDE SEQUENCE [LARGE SCALE GENOMIC DNA]</scope>
    <source>
        <strain evidence="3 4">4D.3</strain>
    </source>
</reference>
<protein>
    <submittedName>
        <fullName evidence="3">Transglutaminase-like domain-containing protein</fullName>
    </submittedName>
</protein>
<dbReference type="Gene3D" id="3.10.620.30">
    <property type="match status" value="1"/>
</dbReference>
<dbReference type="InterPro" id="IPR002931">
    <property type="entry name" value="Transglutaminase-like"/>
</dbReference>
<dbReference type="InterPro" id="IPR038765">
    <property type="entry name" value="Papain-like_cys_pep_sf"/>
</dbReference>
<evidence type="ECO:0000313" key="3">
    <source>
        <dbReference type="EMBL" id="MCK9795380.1"/>
    </source>
</evidence>
<dbReference type="Pfam" id="PF01841">
    <property type="entry name" value="Transglut_core"/>
    <property type="match status" value="1"/>
</dbReference>
<keyword evidence="4" id="KW-1185">Reference proteome</keyword>
<feature type="domain" description="Transglutaminase-like" evidence="2">
    <location>
        <begin position="78"/>
        <end position="149"/>
    </location>
</feature>
<organism evidence="3 4">
    <name type="scientific">Isoptericola peretonis</name>
    <dbReference type="NCBI Taxonomy" id="2918523"/>
    <lineage>
        <taxon>Bacteria</taxon>
        <taxon>Bacillati</taxon>
        <taxon>Actinomycetota</taxon>
        <taxon>Actinomycetes</taxon>
        <taxon>Micrococcales</taxon>
        <taxon>Promicromonosporaceae</taxon>
        <taxon>Isoptericola</taxon>
    </lineage>
</organism>
<dbReference type="RefSeq" id="WP_416345230.1">
    <property type="nucleotide sequence ID" value="NZ_JALQCY010000005.1"/>
</dbReference>
<evidence type="ECO:0000256" key="1">
    <source>
        <dbReference type="SAM" id="MobiDB-lite"/>
    </source>
</evidence>
<dbReference type="SUPFAM" id="SSF54001">
    <property type="entry name" value="Cysteine proteinases"/>
    <property type="match status" value="1"/>
</dbReference>